<keyword evidence="3" id="KW-1185">Reference proteome</keyword>
<evidence type="ECO:0000313" key="2">
    <source>
        <dbReference type="EMBL" id="MFC0342571.1"/>
    </source>
</evidence>
<name>A0ABV6I8L2_9RHOB</name>
<accession>A0ABV6I8L2</accession>
<dbReference type="EMBL" id="JBHLWE010000080">
    <property type="protein sequence ID" value="MFC0342571.1"/>
    <property type="molecule type" value="Genomic_DNA"/>
</dbReference>
<reference evidence="2 3" key="1">
    <citation type="submission" date="2024-09" db="EMBL/GenBank/DDBJ databases">
        <authorList>
            <person name="Sun Q."/>
            <person name="Mori K."/>
        </authorList>
    </citation>
    <scope>NUCLEOTIDE SEQUENCE [LARGE SCALE GENOMIC DNA]</scope>
    <source>
        <strain evidence="2 3">KCTC 22789</strain>
    </source>
</reference>
<dbReference type="RefSeq" id="WP_377700191.1">
    <property type="nucleotide sequence ID" value="NZ_JBHLWE010000080.1"/>
</dbReference>
<sequence length="214" mass="22488">MEEMKLSCKSAIAIILGLSTLPSHAQTATDAEVLNVPQAWETEEITAPTAEEEQLQADAEVEFSHYLEVSEGGEEAIESATESTIIDKKIASWLDPLTLPKSRMECVKWAYPWPGAKICVGHKYQFQWMYCEARLVVTGPSIDGVGGAVNDCLQTGAAVAAVAGIVAAAGTGGAALPAAKAAFLTTFEGCVAAKVGSEALGVNVAQNCSWGPWE</sequence>
<dbReference type="Proteomes" id="UP001589799">
    <property type="component" value="Unassembled WGS sequence"/>
</dbReference>
<protein>
    <submittedName>
        <fullName evidence="2">Uncharacterized protein</fullName>
    </submittedName>
</protein>
<comment type="caution">
    <text evidence="2">The sequence shown here is derived from an EMBL/GenBank/DDBJ whole genome shotgun (WGS) entry which is preliminary data.</text>
</comment>
<organism evidence="2 3">
    <name type="scientific">Paracoccus niistensis</name>
    <dbReference type="NCBI Taxonomy" id="632935"/>
    <lineage>
        <taxon>Bacteria</taxon>
        <taxon>Pseudomonadati</taxon>
        <taxon>Pseudomonadota</taxon>
        <taxon>Alphaproteobacteria</taxon>
        <taxon>Rhodobacterales</taxon>
        <taxon>Paracoccaceae</taxon>
        <taxon>Paracoccus</taxon>
    </lineage>
</organism>
<keyword evidence="1" id="KW-0732">Signal</keyword>
<evidence type="ECO:0000256" key="1">
    <source>
        <dbReference type="SAM" id="SignalP"/>
    </source>
</evidence>
<evidence type="ECO:0000313" key="3">
    <source>
        <dbReference type="Proteomes" id="UP001589799"/>
    </source>
</evidence>
<feature type="chain" id="PRO_5045455193" evidence="1">
    <location>
        <begin position="26"/>
        <end position="214"/>
    </location>
</feature>
<proteinExistence type="predicted"/>
<gene>
    <name evidence="2" type="ORF">ACFFII_17700</name>
</gene>
<feature type="signal peptide" evidence="1">
    <location>
        <begin position="1"/>
        <end position="25"/>
    </location>
</feature>